<dbReference type="GO" id="GO:0005886">
    <property type="term" value="C:plasma membrane"/>
    <property type="evidence" value="ECO:0007669"/>
    <property type="project" value="UniProtKB-SubCell"/>
</dbReference>
<comment type="subcellular location">
    <subcellularLocation>
        <location evidence="1">Cell inner membrane</location>
        <topology evidence="1">Peripheral membrane protein</topology>
    </subcellularLocation>
</comment>
<dbReference type="GO" id="GO:0055085">
    <property type="term" value="P:transmembrane transport"/>
    <property type="evidence" value="ECO:0007669"/>
    <property type="project" value="UniProtKB-ARBA"/>
</dbReference>
<name>A0A4V3DF93_9PROT</name>
<evidence type="ECO:0000256" key="4">
    <source>
        <dbReference type="ARBA" id="ARBA00022475"/>
    </source>
</evidence>
<evidence type="ECO:0000256" key="3">
    <source>
        <dbReference type="ARBA" id="ARBA00022448"/>
    </source>
</evidence>
<evidence type="ECO:0000313" key="9">
    <source>
        <dbReference type="EMBL" id="TDQ84041.1"/>
    </source>
</evidence>
<evidence type="ECO:0000256" key="5">
    <source>
        <dbReference type="ARBA" id="ARBA00022741"/>
    </source>
</evidence>
<dbReference type="InterPro" id="IPR013563">
    <property type="entry name" value="Oligopep_ABC_C"/>
</dbReference>
<comment type="similarity">
    <text evidence="2">Belongs to the ABC transporter superfamily.</text>
</comment>
<dbReference type="Proteomes" id="UP000295783">
    <property type="component" value="Unassembled WGS sequence"/>
</dbReference>
<evidence type="ECO:0000256" key="1">
    <source>
        <dbReference type="ARBA" id="ARBA00004417"/>
    </source>
</evidence>
<dbReference type="PANTHER" id="PTHR43297">
    <property type="entry name" value="OLIGOPEPTIDE TRANSPORT ATP-BINDING PROTEIN APPD"/>
    <property type="match status" value="1"/>
</dbReference>
<dbReference type="Pfam" id="PF00005">
    <property type="entry name" value="ABC_tran"/>
    <property type="match status" value="1"/>
</dbReference>
<dbReference type="GO" id="GO:0015833">
    <property type="term" value="P:peptide transport"/>
    <property type="evidence" value="ECO:0007669"/>
    <property type="project" value="InterPro"/>
</dbReference>
<gene>
    <name evidence="9" type="ORF">A8950_0587</name>
</gene>
<dbReference type="GO" id="GO:0005524">
    <property type="term" value="F:ATP binding"/>
    <property type="evidence" value="ECO:0007669"/>
    <property type="project" value="UniProtKB-KW"/>
</dbReference>
<dbReference type="Gene3D" id="3.40.50.300">
    <property type="entry name" value="P-loop containing nucleotide triphosphate hydrolases"/>
    <property type="match status" value="1"/>
</dbReference>
<dbReference type="InterPro" id="IPR017871">
    <property type="entry name" value="ABC_transporter-like_CS"/>
</dbReference>
<dbReference type="CDD" id="cd03257">
    <property type="entry name" value="ABC_NikE_OppD_transporters"/>
    <property type="match status" value="1"/>
</dbReference>
<dbReference type="SUPFAM" id="SSF52540">
    <property type="entry name" value="P-loop containing nucleoside triphosphate hydrolases"/>
    <property type="match status" value="1"/>
</dbReference>
<dbReference type="AlphaFoldDB" id="A0A4V3DF93"/>
<keyword evidence="6 9" id="KW-0067">ATP-binding</keyword>
<dbReference type="InterPro" id="IPR050388">
    <property type="entry name" value="ABC_Ni/Peptide_Import"/>
</dbReference>
<dbReference type="InterPro" id="IPR027417">
    <property type="entry name" value="P-loop_NTPase"/>
</dbReference>
<dbReference type="GO" id="GO:0016887">
    <property type="term" value="F:ATP hydrolysis activity"/>
    <property type="evidence" value="ECO:0007669"/>
    <property type="project" value="InterPro"/>
</dbReference>
<evidence type="ECO:0000256" key="6">
    <source>
        <dbReference type="ARBA" id="ARBA00022840"/>
    </source>
</evidence>
<dbReference type="NCBIfam" id="TIGR01727">
    <property type="entry name" value="oligo_HPY"/>
    <property type="match status" value="1"/>
</dbReference>
<dbReference type="PANTHER" id="PTHR43297:SF7">
    <property type="entry name" value="D,D-DIPEPTIDE TRANSPORT ATP-BINDING PROTEIN DDPD-RELATED"/>
    <property type="match status" value="1"/>
</dbReference>
<proteinExistence type="inferred from homology"/>
<evidence type="ECO:0000259" key="8">
    <source>
        <dbReference type="PROSITE" id="PS50893"/>
    </source>
</evidence>
<dbReference type="Pfam" id="PF08352">
    <property type="entry name" value="oligo_HPY"/>
    <property type="match status" value="1"/>
</dbReference>
<keyword evidence="10" id="KW-1185">Reference proteome</keyword>
<protein>
    <submittedName>
        <fullName evidence="9">Oligopeptide transport system ATP-binding protein</fullName>
    </submittedName>
</protein>
<organism evidence="9 10">
    <name type="scientific">Dongia mobilis</name>
    <dbReference type="NCBI Taxonomy" id="578943"/>
    <lineage>
        <taxon>Bacteria</taxon>
        <taxon>Pseudomonadati</taxon>
        <taxon>Pseudomonadota</taxon>
        <taxon>Alphaproteobacteria</taxon>
        <taxon>Rhodospirillales</taxon>
        <taxon>Dongiaceae</taxon>
        <taxon>Dongia</taxon>
    </lineage>
</organism>
<dbReference type="RefSeq" id="WP_279513014.1">
    <property type="nucleotide sequence ID" value="NZ_SNYW01000006.1"/>
</dbReference>
<dbReference type="EMBL" id="SNYW01000006">
    <property type="protein sequence ID" value="TDQ84041.1"/>
    <property type="molecule type" value="Genomic_DNA"/>
</dbReference>
<keyword evidence="7" id="KW-0472">Membrane</keyword>
<evidence type="ECO:0000256" key="2">
    <source>
        <dbReference type="ARBA" id="ARBA00005417"/>
    </source>
</evidence>
<sequence length="333" mass="36022">MTTPQFSAMEPVLEVAGLNTLFATPEGDVRAVSDVAFAIARGETLGIVGESGSGKSQIFMSVMGLLARNGRASGSVRVTGTEILNAPVAELNRVRGARMSMIFQDPMTSLNPYLTVRRQMTEVLMTHKGLGEEAAAQASIEMLERVQIPEAGRRIGMYPHEFSGGMRQRVMIAMALLCGPELLIADEPTTALDVTVQAQILDLLMQLKRDTGMAIALITHDLGVIAGLADRVIVMYGGRIVEQAPVRDIFRRPQHPYTEGLLKSMPRLDEHGVTRLQTIGGQPPNLQNLPSGCAFRDRCAYAFDLCAAERPDLTSLGEGRARACHLPQLGEVA</sequence>
<accession>A0A4V3DF93</accession>
<keyword evidence="4" id="KW-1003">Cell membrane</keyword>
<keyword evidence="3" id="KW-0813">Transport</keyword>
<keyword evidence="5" id="KW-0547">Nucleotide-binding</keyword>
<feature type="domain" description="ABC transporter" evidence="8">
    <location>
        <begin position="16"/>
        <end position="262"/>
    </location>
</feature>
<comment type="caution">
    <text evidence="9">The sequence shown here is derived from an EMBL/GenBank/DDBJ whole genome shotgun (WGS) entry which is preliminary data.</text>
</comment>
<dbReference type="FunFam" id="3.40.50.300:FF:000016">
    <property type="entry name" value="Oligopeptide ABC transporter ATP-binding component"/>
    <property type="match status" value="1"/>
</dbReference>
<dbReference type="PROSITE" id="PS50893">
    <property type="entry name" value="ABC_TRANSPORTER_2"/>
    <property type="match status" value="1"/>
</dbReference>
<evidence type="ECO:0000256" key="7">
    <source>
        <dbReference type="ARBA" id="ARBA00023136"/>
    </source>
</evidence>
<dbReference type="InterPro" id="IPR003593">
    <property type="entry name" value="AAA+_ATPase"/>
</dbReference>
<dbReference type="PROSITE" id="PS00211">
    <property type="entry name" value="ABC_TRANSPORTER_1"/>
    <property type="match status" value="1"/>
</dbReference>
<evidence type="ECO:0000313" key="10">
    <source>
        <dbReference type="Proteomes" id="UP000295783"/>
    </source>
</evidence>
<dbReference type="SMART" id="SM00382">
    <property type="entry name" value="AAA"/>
    <property type="match status" value="1"/>
</dbReference>
<dbReference type="InterPro" id="IPR003439">
    <property type="entry name" value="ABC_transporter-like_ATP-bd"/>
</dbReference>
<reference evidence="9 10" key="1">
    <citation type="submission" date="2019-03" db="EMBL/GenBank/DDBJ databases">
        <title>Genomic Encyclopedia of Type Strains, Phase III (KMG-III): the genomes of soil and plant-associated and newly described type strains.</title>
        <authorList>
            <person name="Whitman W."/>
        </authorList>
    </citation>
    <scope>NUCLEOTIDE SEQUENCE [LARGE SCALE GENOMIC DNA]</scope>
    <source>
        <strain evidence="9 10">CGMCC 1.7660</strain>
    </source>
</reference>